<accession>A0A833R5H3</accession>
<dbReference type="Gene3D" id="1.10.1240.40">
    <property type="entry name" value="ENT domain"/>
    <property type="match status" value="1"/>
</dbReference>
<dbReference type="InterPro" id="IPR005491">
    <property type="entry name" value="ENT_dom"/>
</dbReference>
<evidence type="ECO:0000313" key="5">
    <source>
        <dbReference type="Proteomes" id="UP000623129"/>
    </source>
</evidence>
<dbReference type="Gene3D" id="2.30.30.140">
    <property type="match status" value="1"/>
</dbReference>
<name>A0A833R5H3_9POAL</name>
<keyword evidence="5" id="KW-1185">Reference proteome</keyword>
<protein>
    <submittedName>
        <fullName evidence="4">ENT domain-containing protein</fullName>
    </submittedName>
</protein>
<dbReference type="SMART" id="SM01191">
    <property type="entry name" value="ENT"/>
    <property type="match status" value="1"/>
</dbReference>
<dbReference type="InterPro" id="IPR008395">
    <property type="entry name" value="Agenet-like_dom"/>
</dbReference>
<comment type="subcellular location">
    <subcellularLocation>
        <location evidence="1">Nucleus</location>
    </subcellularLocation>
</comment>
<dbReference type="PROSITE" id="PS51138">
    <property type="entry name" value="ENT"/>
    <property type="match status" value="1"/>
</dbReference>
<dbReference type="SUPFAM" id="SSF158639">
    <property type="entry name" value="ENT-like"/>
    <property type="match status" value="1"/>
</dbReference>
<evidence type="ECO:0000256" key="1">
    <source>
        <dbReference type="ARBA" id="ARBA00004123"/>
    </source>
</evidence>
<dbReference type="EMBL" id="SWLB01000010">
    <property type="protein sequence ID" value="KAF3333526.1"/>
    <property type="molecule type" value="Genomic_DNA"/>
</dbReference>
<dbReference type="Pfam" id="PF05641">
    <property type="entry name" value="Agenet"/>
    <property type="match status" value="1"/>
</dbReference>
<gene>
    <name evidence="4" type="ORF">FCM35_KLT01217</name>
</gene>
<reference evidence="4" key="1">
    <citation type="submission" date="2020-01" db="EMBL/GenBank/DDBJ databases">
        <title>Genome sequence of Kobresia littledalei, the first chromosome-level genome in the family Cyperaceae.</title>
        <authorList>
            <person name="Qu G."/>
        </authorList>
    </citation>
    <scope>NUCLEOTIDE SEQUENCE</scope>
    <source>
        <strain evidence="4">C.B.Clarke</strain>
        <tissue evidence="4">Leaf</tissue>
    </source>
</reference>
<dbReference type="PANTHER" id="PTHR31917:SF5">
    <property type="entry name" value="OS02G0204500 PROTEIN"/>
    <property type="match status" value="1"/>
</dbReference>
<dbReference type="SMART" id="SM00743">
    <property type="entry name" value="Agenet"/>
    <property type="match status" value="2"/>
</dbReference>
<comment type="caution">
    <text evidence="4">The sequence shown here is derived from an EMBL/GenBank/DDBJ whole genome shotgun (WGS) entry which is preliminary data.</text>
</comment>
<dbReference type="GO" id="GO:0005634">
    <property type="term" value="C:nucleus"/>
    <property type="evidence" value="ECO:0007669"/>
    <property type="project" value="UniProtKB-SubCell"/>
</dbReference>
<feature type="domain" description="ENT" evidence="3">
    <location>
        <begin position="231"/>
        <end position="289"/>
    </location>
</feature>
<dbReference type="Proteomes" id="UP000623129">
    <property type="component" value="Unassembled WGS sequence"/>
</dbReference>
<evidence type="ECO:0000259" key="3">
    <source>
        <dbReference type="PROSITE" id="PS51138"/>
    </source>
</evidence>
<sequence>MKQLANMRFKKGSEVEVFHSSKELPAVFWRPAVIVRGNGCTYSVRYNQHCCSSSPNNNTVEERVPRKALRPPQPIKEKAGKWAPDDLVEVLVHGSWKPAKVTGVAFGNEYYFVSLFGQCREVAVTKSSLRKRCAWENGKWVTIKKESGLEMGMKKRKLLEVATDNISKKPRVSGKVYANNSCENESTVSSTGSCGTSGRPYQYPVIEYCEDDSLSSFVPKQMVGCTSIKSVETEAHKLELDAYQSTMVALYANGSISWEQEAMLSNLRLLLNISLDEHQLVLKGLAPSR</sequence>
<dbReference type="AlphaFoldDB" id="A0A833R5H3"/>
<evidence type="ECO:0000256" key="2">
    <source>
        <dbReference type="ARBA" id="ARBA00023242"/>
    </source>
</evidence>
<proteinExistence type="predicted"/>
<organism evidence="4 5">
    <name type="scientific">Carex littledalei</name>
    <dbReference type="NCBI Taxonomy" id="544730"/>
    <lineage>
        <taxon>Eukaryota</taxon>
        <taxon>Viridiplantae</taxon>
        <taxon>Streptophyta</taxon>
        <taxon>Embryophyta</taxon>
        <taxon>Tracheophyta</taxon>
        <taxon>Spermatophyta</taxon>
        <taxon>Magnoliopsida</taxon>
        <taxon>Liliopsida</taxon>
        <taxon>Poales</taxon>
        <taxon>Cyperaceae</taxon>
        <taxon>Cyperoideae</taxon>
        <taxon>Cariceae</taxon>
        <taxon>Carex</taxon>
        <taxon>Carex subgen. Euthyceras</taxon>
    </lineage>
</organism>
<dbReference type="PANTHER" id="PTHR31917">
    <property type="entry name" value="AGENET DOMAIN-CONTAINING PROTEIN-RELATED"/>
    <property type="match status" value="1"/>
</dbReference>
<dbReference type="Pfam" id="PF03735">
    <property type="entry name" value="ENT"/>
    <property type="match status" value="1"/>
</dbReference>
<dbReference type="OrthoDB" id="663550at2759"/>
<keyword evidence="2" id="KW-0539">Nucleus</keyword>
<evidence type="ECO:0000313" key="4">
    <source>
        <dbReference type="EMBL" id="KAF3333526.1"/>
    </source>
</evidence>
<dbReference type="InterPro" id="IPR014002">
    <property type="entry name" value="Agenet_dom_plant"/>
</dbReference>
<dbReference type="InterPro" id="IPR036142">
    <property type="entry name" value="ENT_dom-like_sf"/>
</dbReference>